<name>A0A9D3U8X1_9ROSI</name>
<evidence type="ECO:0000313" key="2">
    <source>
        <dbReference type="Proteomes" id="UP000828251"/>
    </source>
</evidence>
<proteinExistence type="predicted"/>
<dbReference type="Proteomes" id="UP000828251">
    <property type="component" value="Unassembled WGS sequence"/>
</dbReference>
<dbReference type="EMBL" id="JAIQCV010000013">
    <property type="protein sequence ID" value="KAH1032082.1"/>
    <property type="molecule type" value="Genomic_DNA"/>
</dbReference>
<evidence type="ECO:0000313" key="1">
    <source>
        <dbReference type="EMBL" id="KAH1032082.1"/>
    </source>
</evidence>
<gene>
    <name evidence="1" type="ORF">J1N35_044256</name>
</gene>
<comment type="caution">
    <text evidence="1">The sequence shown here is derived from an EMBL/GenBank/DDBJ whole genome shotgun (WGS) entry which is preliminary data.</text>
</comment>
<organism evidence="1 2">
    <name type="scientific">Gossypium stocksii</name>
    <dbReference type="NCBI Taxonomy" id="47602"/>
    <lineage>
        <taxon>Eukaryota</taxon>
        <taxon>Viridiplantae</taxon>
        <taxon>Streptophyta</taxon>
        <taxon>Embryophyta</taxon>
        <taxon>Tracheophyta</taxon>
        <taxon>Spermatophyta</taxon>
        <taxon>Magnoliopsida</taxon>
        <taxon>eudicotyledons</taxon>
        <taxon>Gunneridae</taxon>
        <taxon>Pentapetalae</taxon>
        <taxon>rosids</taxon>
        <taxon>malvids</taxon>
        <taxon>Malvales</taxon>
        <taxon>Malvaceae</taxon>
        <taxon>Malvoideae</taxon>
        <taxon>Gossypium</taxon>
    </lineage>
</organism>
<sequence length="88" mass="10355">MEQKLRELEFESKDILKLSAEEFYLDGLNEVRNKWWNGRMGRLLRDFKGVLSRHGMVSTSSPEQHYEYGLSTLWSDTAIVVRSFKVTL</sequence>
<accession>A0A9D3U8X1</accession>
<reference evidence="1 2" key="1">
    <citation type="journal article" date="2021" name="Plant Biotechnol. J.">
        <title>Multi-omics assisted identification of the key and species-specific regulatory components of drought-tolerant mechanisms in Gossypium stocksii.</title>
        <authorList>
            <person name="Yu D."/>
            <person name="Ke L."/>
            <person name="Zhang D."/>
            <person name="Wu Y."/>
            <person name="Sun Y."/>
            <person name="Mei J."/>
            <person name="Sun J."/>
            <person name="Sun Y."/>
        </authorList>
    </citation>
    <scope>NUCLEOTIDE SEQUENCE [LARGE SCALE GENOMIC DNA]</scope>
    <source>
        <strain evidence="2">cv. E1</strain>
        <tissue evidence="1">Leaf</tissue>
    </source>
</reference>
<protein>
    <submittedName>
        <fullName evidence="1">Uncharacterized protein</fullName>
    </submittedName>
</protein>
<dbReference type="AlphaFoldDB" id="A0A9D3U8X1"/>
<keyword evidence="2" id="KW-1185">Reference proteome</keyword>